<dbReference type="EMBL" id="JGZU01000010">
    <property type="protein sequence ID" value="KFJ06018.1"/>
    <property type="molecule type" value="Genomic_DNA"/>
</dbReference>
<evidence type="ECO:0000313" key="1">
    <source>
        <dbReference type="EMBL" id="KFJ06018.1"/>
    </source>
</evidence>
<evidence type="ECO:0000313" key="2">
    <source>
        <dbReference type="Proteomes" id="UP000029080"/>
    </source>
</evidence>
<keyword evidence="2" id="KW-1185">Reference proteome</keyword>
<proteinExistence type="predicted"/>
<accession>A0A087EE17</accession>
<protein>
    <submittedName>
        <fullName evidence="1">Uncharacterized protein</fullName>
    </submittedName>
</protein>
<dbReference type="Proteomes" id="UP000029080">
    <property type="component" value="Unassembled WGS sequence"/>
</dbReference>
<organism evidence="1 2">
    <name type="scientific">Bifidobacterium tsurumiense</name>
    <dbReference type="NCBI Taxonomy" id="356829"/>
    <lineage>
        <taxon>Bacteria</taxon>
        <taxon>Bacillati</taxon>
        <taxon>Actinomycetota</taxon>
        <taxon>Actinomycetes</taxon>
        <taxon>Bifidobacteriales</taxon>
        <taxon>Bifidobacteriaceae</taxon>
        <taxon>Bifidobacterium</taxon>
    </lineage>
</organism>
<name>A0A087EE17_9BIFI</name>
<dbReference type="AlphaFoldDB" id="A0A087EE17"/>
<sequence length="74" mass="8507">MKALQRLHRSVNWRIDLAASLQTCRLIPADHNSGLHWVLYQDSTDSDRSAVCRIPMLSSVHKDLVKRTTCNGYR</sequence>
<gene>
    <name evidence="1" type="ORF">BITS_1833</name>
</gene>
<reference evidence="1" key="1">
    <citation type="submission" date="2014-03" db="EMBL/GenBank/DDBJ databases">
        <title>Genomics of Bifidobacteria.</title>
        <authorList>
            <person name="Ventura M."/>
            <person name="Milani C."/>
            <person name="Lugli G.A."/>
        </authorList>
    </citation>
    <scope>NUCLEOTIDE SEQUENCE [LARGE SCALE GENOMIC DNA]</scope>
    <source>
        <strain evidence="1">JCM 13495</strain>
    </source>
</reference>
<comment type="caution">
    <text evidence="1">The sequence shown here is derived from an EMBL/GenBank/DDBJ whole genome shotgun (WGS) entry which is preliminary data.</text>
</comment>